<dbReference type="OrthoDB" id="9765330at2"/>
<evidence type="ECO:0000313" key="2">
    <source>
        <dbReference type="EMBL" id="ALS25159.1"/>
    </source>
</evidence>
<dbReference type="Pfam" id="PF13439">
    <property type="entry name" value="Glyco_transf_4"/>
    <property type="match status" value="1"/>
</dbReference>
<evidence type="ECO:0000259" key="1">
    <source>
        <dbReference type="Pfam" id="PF13439"/>
    </source>
</evidence>
<dbReference type="PANTHER" id="PTHR12526:SF572">
    <property type="entry name" value="BLL5144 PROTEIN"/>
    <property type="match status" value="1"/>
</dbReference>
<evidence type="ECO:0000313" key="3">
    <source>
        <dbReference type="Proteomes" id="UP000061660"/>
    </source>
</evidence>
<reference evidence="3" key="1">
    <citation type="submission" date="2015-12" db="EMBL/GenBank/DDBJ databases">
        <title>Complete genome sequences of two moderately thermophilic Paenibacillus species.</title>
        <authorList>
            <person name="Butler R.III."/>
            <person name="Wang J."/>
            <person name="Stark B.C."/>
            <person name="Pombert J.-F."/>
        </authorList>
    </citation>
    <scope>NUCLEOTIDE SEQUENCE [LARGE SCALE GENOMIC DNA]</scope>
    <source>
        <strain evidence="3">32O-Y</strain>
    </source>
</reference>
<dbReference type="PATRIC" id="fig|162209.4.peg.5172"/>
<dbReference type="AlphaFoldDB" id="A0A0U2W0D2"/>
<dbReference type="KEGG" id="pnp:IJ22_48970"/>
<dbReference type="SUPFAM" id="SSF53756">
    <property type="entry name" value="UDP-Glycosyltransferase/glycogen phosphorylase"/>
    <property type="match status" value="1"/>
</dbReference>
<dbReference type="PANTHER" id="PTHR12526">
    <property type="entry name" value="GLYCOSYLTRANSFERASE"/>
    <property type="match status" value="1"/>
</dbReference>
<protein>
    <submittedName>
        <fullName evidence="2">Family 1 glycosyl transferase</fullName>
    </submittedName>
</protein>
<reference evidence="2 3" key="2">
    <citation type="journal article" date="2016" name="Genome Announc.">
        <title>Complete Genome Sequences of Two Interactive Moderate Thermophiles, Paenibacillus napthalenovorans 32O-Y and Paenibacillus sp. 32O-W.</title>
        <authorList>
            <person name="Butler R.R.III."/>
            <person name="Wang J."/>
            <person name="Stark B.C."/>
            <person name="Pombert J.F."/>
        </authorList>
    </citation>
    <scope>NUCLEOTIDE SEQUENCE [LARGE SCALE GENOMIC DNA]</scope>
    <source>
        <strain evidence="2 3">32O-Y</strain>
    </source>
</reference>
<sequence length="384" mass="43680">MTRVAYVSTYVPQKCGLATYTFHLRQAVNNAKGWKGKDPVVVLTENPADRSGDPVLWPLQRNQVEDYAKMARKINGSDIDVVSLQHEFGIFGGEAGAHILTFIQNLKKPLITTFHTVFKKPEPPYASIQREIAEKSAKIIVMNRKAIAYLQEAYGIPKEKICFIPHGTPEPSSEKRQHVREQLGWQNRKVLMTFGLLSRGKGIELILKALPEIARRIPNVLYVIAGQTHPEIRKREGESYRNELQEQIRTSGMQQHVAMIDKYMDEDELIKHISACDIYVTPYPGMQQITSGTLAYAVGLGRPVLSTPYAYAQDLLSDYPELLLPYENEQAWIDKTVSLLTNDPLLKSWNKRMERIGETMHWPVIGRQHASLFAEVRERESVIS</sequence>
<gene>
    <name evidence="2" type="ORF">IJ22_48970</name>
</gene>
<dbReference type="CDD" id="cd03822">
    <property type="entry name" value="GT4_mannosyltransferase-like"/>
    <property type="match status" value="1"/>
</dbReference>
<organism evidence="2 3">
    <name type="scientific">Paenibacillus naphthalenovorans</name>
    <dbReference type="NCBI Taxonomy" id="162209"/>
    <lineage>
        <taxon>Bacteria</taxon>
        <taxon>Bacillati</taxon>
        <taxon>Bacillota</taxon>
        <taxon>Bacilli</taxon>
        <taxon>Bacillales</taxon>
        <taxon>Paenibacillaceae</taxon>
        <taxon>Paenibacillus</taxon>
    </lineage>
</organism>
<dbReference type="RefSeq" id="WP_062410586.1">
    <property type="nucleotide sequence ID" value="NZ_CP013652.1"/>
</dbReference>
<accession>A0A0U2W0D2</accession>
<dbReference type="Proteomes" id="UP000061660">
    <property type="component" value="Chromosome"/>
</dbReference>
<feature type="domain" description="Glycosyltransferase subfamily 4-like N-terminal" evidence="1">
    <location>
        <begin position="58"/>
        <end position="167"/>
    </location>
</feature>
<dbReference type="Gene3D" id="3.40.50.2000">
    <property type="entry name" value="Glycogen Phosphorylase B"/>
    <property type="match status" value="2"/>
</dbReference>
<dbReference type="Pfam" id="PF13692">
    <property type="entry name" value="Glyco_trans_1_4"/>
    <property type="match status" value="1"/>
</dbReference>
<dbReference type="InterPro" id="IPR028098">
    <property type="entry name" value="Glyco_trans_4-like_N"/>
</dbReference>
<dbReference type="GO" id="GO:0016740">
    <property type="term" value="F:transferase activity"/>
    <property type="evidence" value="ECO:0007669"/>
    <property type="project" value="UniProtKB-KW"/>
</dbReference>
<dbReference type="STRING" id="162209.IJ22_48970"/>
<keyword evidence="2" id="KW-0808">Transferase</keyword>
<dbReference type="EMBL" id="CP013652">
    <property type="protein sequence ID" value="ALS25159.1"/>
    <property type="molecule type" value="Genomic_DNA"/>
</dbReference>
<keyword evidence="3" id="KW-1185">Reference proteome</keyword>
<name>A0A0U2W0D2_9BACL</name>
<proteinExistence type="predicted"/>